<dbReference type="Proteomes" id="UP000018445">
    <property type="component" value="Unassembled WGS sequence"/>
</dbReference>
<evidence type="ECO:0000259" key="1">
    <source>
        <dbReference type="Pfam" id="PF05662"/>
    </source>
</evidence>
<dbReference type="SUPFAM" id="SSF101967">
    <property type="entry name" value="Adhesin YadA, collagen-binding domain"/>
    <property type="match status" value="2"/>
</dbReference>
<dbReference type="EMBL" id="APPO01000018">
    <property type="protein sequence ID" value="ENV36430.1"/>
    <property type="molecule type" value="Genomic_DNA"/>
</dbReference>
<dbReference type="InterPro" id="IPR008635">
    <property type="entry name" value="Coiled_stalk_dom"/>
</dbReference>
<dbReference type="GO" id="GO:0019867">
    <property type="term" value="C:outer membrane"/>
    <property type="evidence" value="ECO:0007669"/>
    <property type="project" value="InterPro"/>
</dbReference>
<keyword evidence="3" id="KW-1185">Reference proteome</keyword>
<gene>
    <name evidence="2" type="ORF">F959_02623</name>
</gene>
<feature type="domain" description="Trimeric autotransporter adhesin YadA-like stalk" evidence="1">
    <location>
        <begin position="136"/>
        <end position="169"/>
    </location>
</feature>
<accession>N8ZY40</accession>
<protein>
    <recommendedName>
        <fullName evidence="1">Trimeric autotransporter adhesin YadA-like stalk domain-containing protein</fullName>
    </recommendedName>
</protein>
<evidence type="ECO:0000313" key="2">
    <source>
        <dbReference type="EMBL" id="ENV36430.1"/>
    </source>
</evidence>
<dbReference type="Gene3D" id="2.20.70.140">
    <property type="match status" value="1"/>
</dbReference>
<proteinExistence type="predicted"/>
<sequence length="171" mass="16941">ASNGANAGAIKAGDTVDIGTAAGESNLQVTKSGNTIQYSLSRDLDLDSVTTGNSKLDNSGLVITGGPSITTTGIDAANTNISNVADATTADQAVNKGQLDAVASDLAATDNAAVKYDDATAKDKVTLAGATGTILTNVKTGDVSSTSTDAVNGSQLFATNQNVDKNTSDIA</sequence>
<name>N8ZY40_ACIVR</name>
<comment type="caution">
    <text evidence="2">The sequence shown here is derived from an EMBL/GenBank/DDBJ whole genome shotgun (WGS) entry which is preliminary data.</text>
</comment>
<feature type="domain" description="Trimeric autotransporter adhesin YadA-like stalk" evidence="1">
    <location>
        <begin position="81"/>
        <end position="114"/>
    </location>
</feature>
<dbReference type="eggNOG" id="COG5295">
    <property type="taxonomic scope" value="Bacteria"/>
</dbReference>
<dbReference type="Gene3D" id="6.20.50.100">
    <property type="match status" value="1"/>
</dbReference>
<dbReference type="AlphaFoldDB" id="N8ZY40"/>
<dbReference type="InterPro" id="IPR011049">
    <property type="entry name" value="Serralysin-like_metalloprot_C"/>
</dbReference>
<dbReference type="Gene3D" id="1.20.5.170">
    <property type="match status" value="1"/>
</dbReference>
<reference evidence="2 3" key="1">
    <citation type="submission" date="2013-02" db="EMBL/GenBank/DDBJ databases">
        <title>The Genome Sequence of Acinetobacter venetianus CIP 110063.</title>
        <authorList>
            <consortium name="The Broad Institute Genome Sequencing Platform"/>
            <consortium name="The Broad Institute Genome Sequencing Center for Infectious Disease"/>
            <person name="Cerqueira G."/>
            <person name="Feldgarden M."/>
            <person name="Courvalin P."/>
            <person name="Perichon B."/>
            <person name="Grillot-Courvalin C."/>
            <person name="Clermont D."/>
            <person name="Rocha E."/>
            <person name="Yoon E.-J."/>
            <person name="Nemec A."/>
            <person name="Walker B."/>
            <person name="Young S.K."/>
            <person name="Zeng Q."/>
            <person name="Gargeya S."/>
            <person name="Fitzgerald M."/>
            <person name="Haas B."/>
            <person name="Abouelleil A."/>
            <person name="Alvarado L."/>
            <person name="Arachchi H.M."/>
            <person name="Berlin A.M."/>
            <person name="Chapman S.B."/>
            <person name="Dewar J."/>
            <person name="Goldberg J."/>
            <person name="Griggs A."/>
            <person name="Gujja S."/>
            <person name="Hansen M."/>
            <person name="Howarth C."/>
            <person name="Imamovic A."/>
            <person name="Larimer J."/>
            <person name="McCowan C."/>
            <person name="Murphy C."/>
            <person name="Neiman D."/>
            <person name="Pearson M."/>
            <person name="Priest M."/>
            <person name="Roberts A."/>
            <person name="Saif S."/>
            <person name="Shea T."/>
            <person name="Sisk P."/>
            <person name="Sykes S."/>
            <person name="Wortman J."/>
            <person name="Nusbaum C."/>
            <person name="Birren B."/>
        </authorList>
    </citation>
    <scope>NUCLEOTIDE SEQUENCE [LARGE SCALE GENOMIC DNA]</scope>
    <source>
        <strain evidence="3">ATCC 31012 / DSM 23050 / BCRC 14357 / CCUG 45561 / CIP 110063 / KCTC 2702 / LMG 19082 / RAG-1</strain>
    </source>
</reference>
<organism evidence="2 3">
    <name type="scientific">Acinetobacter venetianus (strain ATCC 31012 / DSM 23050 / BCRC 14357 / CCUG 45561 / CIP 110063 / KCTC 2702 / LMG 19082 / RAG-1)</name>
    <dbReference type="NCBI Taxonomy" id="1191460"/>
    <lineage>
        <taxon>Bacteria</taxon>
        <taxon>Pseudomonadati</taxon>
        <taxon>Pseudomonadota</taxon>
        <taxon>Gammaproteobacteria</taxon>
        <taxon>Moraxellales</taxon>
        <taxon>Moraxellaceae</taxon>
        <taxon>Acinetobacter</taxon>
    </lineage>
</organism>
<dbReference type="PATRIC" id="fig|1191460.12.peg.2619"/>
<dbReference type="HOGENOM" id="CLU_1566077_0_0_6"/>
<evidence type="ECO:0000313" key="3">
    <source>
        <dbReference type="Proteomes" id="UP000018445"/>
    </source>
</evidence>
<feature type="non-terminal residue" evidence="2">
    <location>
        <position position="171"/>
    </location>
</feature>
<dbReference type="Pfam" id="PF05662">
    <property type="entry name" value="YadA_stalk"/>
    <property type="match status" value="2"/>
</dbReference>
<feature type="non-terminal residue" evidence="2">
    <location>
        <position position="1"/>
    </location>
</feature>